<dbReference type="RefSeq" id="WP_087342007.1">
    <property type="nucleotide sequence ID" value="NZ_NFJX01000001.1"/>
</dbReference>
<dbReference type="GO" id="GO:0009003">
    <property type="term" value="F:signal peptidase activity"/>
    <property type="evidence" value="ECO:0007669"/>
    <property type="project" value="UniProtKB-EC"/>
</dbReference>
<feature type="active site" evidence="6">
    <location>
        <position position="121"/>
    </location>
</feature>
<dbReference type="CDD" id="cd06530">
    <property type="entry name" value="S26_SPase_I"/>
    <property type="match status" value="2"/>
</dbReference>
<dbReference type="InterPro" id="IPR000223">
    <property type="entry name" value="Pept_S26A_signal_pept_1"/>
</dbReference>
<dbReference type="SUPFAM" id="SSF51306">
    <property type="entry name" value="LexA/Signal peptidase"/>
    <property type="match status" value="1"/>
</dbReference>
<dbReference type="EC" id="3.4.21.89" evidence="3 7"/>
<dbReference type="Gene3D" id="2.10.109.10">
    <property type="entry name" value="Umud Fragment, subunit A"/>
    <property type="match status" value="1"/>
</dbReference>
<comment type="subcellular location">
    <subcellularLocation>
        <location evidence="7">Membrane</location>
        <topology evidence="7">Single-pass type II membrane protein</topology>
    </subcellularLocation>
</comment>
<evidence type="ECO:0000256" key="7">
    <source>
        <dbReference type="RuleBase" id="RU362042"/>
    </source>
</evidence>
<sequence>MNKKGGNTINIFINIIVCIIGIGSILFIAFIFIQVFCFSSFKIPSDSMEPSLEAGDNIVVCKPIIGARIFNIFASLRNEQTKIYRLPGLQEIQRDDIIVFNFPCPNQWNKIEMHILKYYVKRCVGLPGDTVSIENGIFKIKGYEGIVGNYTSQVALSKRKNETFEKEVFRCFPYDATFNWNIKTFGPLYIPKAGNSIHMNQSNYILYKKYIEWEQQKELNIRGNNIFLGEESINTYQFSKNYYFVAGDNGENSQDSRYWGLLPEEYIVGKAWIVWKSIDPYTGKIRWKRLFNPVN</sequence>
<dbReference type="NCBIfam" id="TIGR02227">
    <property type="entry name" value="sigpep_I_bact"/>
    <property type="match status" value="1"/>
</dbReference>
<name>A0A1Y4IYP4_PARDI</name>
<dbReference type="PRINTS" id="PR00727">
    <property type="entry name" value="LEADERPTASE"/>
</dbReference>
<comment type="similarity">
    <text evidence="2 7">Belongs to the peptidase S26 family.</text>
</comment>
<dbReference type="InterPro" id="IPR019758">
    <property type="entry name" value="Pept_S26A_signal_pept_1_CS"/>
</dbReference>
<evidence type="ECO:0000259" key="8">
    <source>
        <dbReference type="Pfam" id="PF10502"/>
    </source>
</evidence>
<evidence type="ECO:0000256" key="6">
    <source>
        <dbReference type="PIRSR" id="PIRSR600223-1"/>
    </source>
</evidence>
<organism evidence="9 10">
    <name type="scientific">Parabacteroides distasonis</name>
    <dbReference type="NCBI Taxonomy" id="823"/>
    <lineage>
        <taxon>Bacteria</taxon>
        <taxon>Pseudomonadati</taxon>
        <taxon>Bacteroidota</taxon>
        <taxon>Bacteroidia</taxon>
        <taxon>Bacteroidales</taxon>
        <taxon>Tannerellaceae</taxon>
        <taxon>Parabacteroides</taxon>
    </lineage>
</organism>
<dbReference type="EMBL" id="NFJX01000001">
    <property type="protein sequence ID" value="OUP22721.1"/>
    <property type="molecule type" value="Genomic_DNA"/>
</dbReference>
<evidence type="ECO:0000313" key="10">
    <source>
        <dbReference type="Proteomes" id="UP000195950"/>
    </source>
</evidence>
<comment type="caution">
    <text evidence="9">The sequence shown here is derived from an EMBL/GenBank/DDBJ whole genome shotgun (WGS) entry which is preliminary data.</text>
</comment>
<reference evidence="10" key="1">
    <citation type="submission" date="2017-04" db="EMBL/GenBank/DDBJ databases">
        <title>Function of individual gut microbiota members based on whole genome sequencing of pure cultures obtained from chicken caecum.</title>
        <authorList>
            <person name="Medvecky M."/>
            <person name="Cejkova D."/>
            <person name="Polansky O."/>
            <person name="Karasova D."/>
            <person name="Kubasova T."/>
            <person name="Cizek A."/>
            <person name="Rychlik I."/>
        </authorList>
    </citation>
    <scope>NUCLEOTIDE SEQUENCE [LARGE SCALE GENOMIC DNA]</scope>
    <source>
        <strain evidence="10">An199</strain>
    </source>
</reference>
<dbReference type="GO" id="GO:0016020">
    <property type="term" value="C:membrane"/>
    <property type="evidence" value="ECO:0007669"/>
    <property type="project" value="UniProtKB-SubCell"/>
</dbReference>
<dbReference type="InterPro" id="IPR036286">
    <property type="entry name" value="LexA/Signal_pep-like_sf"/>
</dbReference>
<evidence type="ECO:0000256" key="4">
    <source>
        <dbReference type="ARBA" id="ARBA00019232"/>
    </source>
</evidence>
<evidence type="ECO:0000256" key="5">
    <source>
        <dbReference type="ARBA" id="ARBA00022801"/>
    </source>
</evidence>
<keyword evidence="7" id="KW-0812">Transmembrane</keyword>
<evidence type="ECO:0000256" key="1">
    <source>
        <dbReference type="ARBA" id="ARBA00000677"/>
    </source>
</evidence>
<dbReference type="PANTHER" id="PTHR43390">
    <property type="entry name" value="SIGNAL PEPTIDASE I"/>
    <property type="match status" value="1"/>
</dbReference>
<accession>A0A1Y4IYP4</accession>
<evidence type="ECO:0000256" key="3">
    <source>
        <dbReference type="ARBA" id="ARBA00013208"/>
    </source>
</evidence>
<feature type="domain" description="Peptidase S26" evidence="8">
    <location>
        <begin position="25"/>
        <end position="275"/>
    </location>
</feature>
<dbReference type="PANTHER" id="PTHR43390:SF1">
    <property type="entry name" value="CHLOROPLAST PROCESSING PEPTIDASE"/>
    <property type="match status" value="1"/>
</dbReference>
<comment type="catalytic activity">
    <reaction evidence="1 7">
        <text>Cleavage of hydrophobic, N-terminal signal or leader sequences from secreted and periplasmic proteins.</text>
        <dbReference type="EC" id="3.4.21.89"/>
    </reaction>
</comment>
<dbReference type="Proteomes" id="UP000195950">
    <property type="component" value="Unassembled WGS sequence"/>
</dbReference>
<evidence type="ECO:0000313" key="9">
    <source>
        <dbReference type="EMBL" id="OUP22721.1"/>
    </source>
</evidence>
<gene>
    <name evidence="9" type="ORF">B5F32_00520</name>
</gene>
<dbReference type="GO" id="GO:0004252">
    <property type="term" value="F:serine-type endopeptidase activity"/>
    <property type="evidence" value="ECO:0007669"/>
    <property type="project" value="InterPro"/>
</dbReference>
<keyword evidence="7" id="KW-0645">Protease</keyword>
<dbReference type="Pfam" id="PF10502">
    <property type="entry name" value="Peptidase_S26"/>
    <property type="match status" value="1"/>
</dbReference>
<dbReference type="AlphaFoldDB" id="A0A1Y4IYP4"/>
<keyword evidence="7" id="KW-0472">Membrane</keyword>
<keyword evidence="5 7" id="KW-0378">Hydrolase</keyword>
<evidence type="ECO:0000256" key="2">
    <source>
        <dbReference type="ARBA" id="ARBA00009370"/>
    </source>
</evidence>
<proteinExistence type="inferred from homology"/>
<dbReference type="PROSITE" id="PS00761">
    <property type="entry name" value="SPASE_I_3"/>
    <property type="match status" value="1"/>
</dbReference>
<feature type="active site" evidence="6">
    <location>
        <position position="47"/>
    </location>
</feature>
<dbReference type="InterPro" id="IPR019533">
    <property type="entry name" value="Peptidase_S26"/>
</dbReference>
<protein>
    <recommendedName>
        <fullName evidence="4 7">Signal peptidase I</fullName>
        <ecNumber evidence="3 7">3.4.21.89</ecNumber>
    </recommendedName>
</protein>
<feature type="transmembrane region" description="Helical" evidence="7">
    <location>
        <begin position="12"/>
        <end position="36"/>
    </location>
</feature>
<dbReference type="GO" id="GO:0006465">
    <property type="term" value="P:signal peptide processing"/>
    <property type="evidence" value="ECO:0007669"/>
    <property type="project" value="InterPro"/>
</dbReference>
<keyword evidence="7" id="KW-1133">Transmembrane helix</keyword>